<sequence>MRTKYLAQTKEMRERFRERETSPLRQYLYPASSELLPRNCTCTFVTEHYLLLLEQGCWMKRSLVRHVGVDFGGSKDHDQLNASPGIFYSYKGKL</sequence>
<dbReference type="Proteomes" id="UP000887013">
    <property type="component" value="Unassembled WGS sequence"/>
</dbReference>
<gene>
    <name evidence="1" type="ORF">NPIL_931</name>
</gene>
<keyword evidence="2" id="KW-1185">Reference proteome</keyword>
<proteinExistence type="predicted"/>
<organism evidence="1 2">
    <name type="scientific">Nephila pilipes</name>
    <name type="common">Giant wood spider</name>
    <name type="synonym">Nephila maculata</name>
    <dbReference type="NCBI Taxonomy" id="299642"/>
    <lineage>
        <taxon>Eukaryota</taxon>
        <taxon>Metazoa</taxon>
        <taxon>Ecdysozoa</taxon>
        <taxon>Arthropoda</taxon>
        <taxon>Chelicerata</taxon>
        <taxon>Arachnida</taxon>
        <taxon>Araneae</taxon>
        <taxon>Araneomorphae</taxon>
        <taxon>Entelegynae</taxon>
        <taxon>Araneoidea</taxon>
        <taxon>Nephilidae</taxon>
        <taxon>Nephila</taxon>
    </lineage>
</organism>
<name>A0A8X6Q0S9_NEPPI</name>
<accession>A0A8X6Q0S9</accession>
<dbReference type="AlphaFoldDB" id="A0A8X6Q0S9"/>
<evidence type="ECO:0000313" key="1">
    <source>
        <dbReference type="EMBL" id="GFT93336.1"/>
    </source>
</evidence>
<dbReference type="EMBL" id="BMAW01074691">
    <property type="protein sequence ID" value="GFT93336.1"/>
    <property type="molecule type" value="Genomic_DNA"/>
</dbReference>
<reference evidence="1" key="1">
    <citation type="submission" date="2020-08" db="EMBL/GenBank/DDBJ databases">
        <title>Multicomponent nature underlies the extraordinary mechanical properties of spider dragline silk.</title>
        <authorList>
            <person name="Kono N."/>
            <person name="Nakamura H."/>
            <person name="Mori M."/>
            <person name="Yoshida Y."/>
            <person name="Ohtoshi R."/>
            <person name="Malay A.D."/>
            <person name="Moran D.A.P."/>
            <person name="Tomita M."/>
            <person name="Numata K."/>
            <person name="Arakawa K."/>
        </authorList>
    </citation>
    <scope>NUCLEOTIDE SEQUENCE</scope>
</reference>
<evidence type="ECO:0000313" key="2">
    <source>
        <dbReference type="Proteomes" id="UP000887013"/>
    </source>
</evidence>
<protein>
    <submittedName>
        <fullName evidence="1">Uncharacterized protein</fullName>
    </submittedName>
</protein>
<comment type="caution">
    <text evidence="1">The sequence shown here is derived from an EMBL/GenBank/DDBJ whole genome shotgun (WGS) entry which is preliminary data.</text>
</comment>